<keyword evidence="3" id="KW-1185">Reference proteome</keyword>
<dbReference type="Proteomes" id="UP001162131">
    <property type="component" value="Unassembled WGS sequence"/>
</dbReference>
<evidence type="ECO:0000313" key="3">
    <source>
        <dbReference type="Proteomes" id="UP001162131"/>
    </source>
</evidence>
<proteinExistence type="predicted"/>
<protein>
    <submittedName>
        <fullName evidence="2">Uncharacterized protein</fullName>
    </submittedName>
</protein>
<name>A0AAU9JMC4_9CILI</name>
<organism evidence="2 3">
    <name type="scientific">Blepharisma stoltei</name>
    <dbReference type="NCBI Taxonomy" id="1481888"/>
    <lineage>
        <taxon>Eukaryota</taxon>
        <taxon>Sar</taxon>
        <taxon>Alveolata</taxon>
        <taxon>Ciliophora</taxon>
        <taxon>Postciliodesmatophora</taxon>
        <taxon>Heterotrichea</taxon>
        <taxon>Heterotrichida</taxon>
        <taxon>Blepharismidae</taxon>
        <taxon>Blepharisma</taxon>
    </lineage>
</organism>
<gene>
    <name evidence="2" type="ORF">BSTOLATCC_MIC43511</name>
</gene>
<dbReference type="EMBL" id="CAJZBQ010000043">
    <property type="protein sequence ID" value="CAG9327476.1"/>
    <property type="molecule type" value="Genomic_DNA"/>
</dbReference>
<reference evidence="2" key="1">
    <citation type="submission" date="2021-09" db="EMBL/GenBank/DDBJ databases">
        <authorList>
            <consortium name="AG Swart"/>
            <person name="Singh M."/>
            <person name="Singh A."/>
            <person name="Seah K."/>
            <person name="Emmerich C."/>
        </authorList>
    </citation>
    <scope>NUCLEOTIDE SEQUENCE</scope>
    <source>
        <strain evidence="2">ATCC30299</strain>
    </source>
</reference>
<sequence>MFGPSPLVSFSNLDYKKQQASLIRETKLRLLSERKLREKSDREEEIKGLLRYQNAEIEYLKELAKRKQKNKKSLTPDPTNSKPKMREIEYRDIGIQNGIDNAIDVDLTNVHKLLKKPNAEMKDGETQAGSGEHYKQGSRSTYFSHDWRKKRKLSPPMLLKEGGIVVHLVGEPPPIQNPVITIKHIKKRSTTSPIRSISPLGIDPKSSFEAKSISIRHENSWHETCDSTHISKRSSIGYQGLTPKLTPDRFLFRDMTPNRRNRKREYAKIDKMKDYHEGVVKPSHKPKMDMKKFIEVEAKKQIGTLSMQLNKFRRIKLSDLM</sequence>
<dbReference type="AlphaFoldDB" id="A0AAU9JMC4"/>
<comment type="caution">
    <text evidence="2">The sequence shown here is derived from an EMBL/GenBank/DDBJ whole genome shotgun (WGS) entry which is preliminary data.</text>
</comment>
<accession>A0AAU9JMC4</accession>
<feature type="region of interest" description="Disordered" evidence="1">
    <location>
        <begin position="121"/>
        <end position="141"/>
    </location>
</feature>
<feature type="region of interest" description="Disordered" evidence="1">
    <location>
        <begin position="66"/>
        <end position="85"/>
    </location>
</feature>
<evidence type="ECO:0000313" key="2">
    <source>
        <dbReference type="EMBL" id="CAG9327476.1"/>
    </source>
</evidence>
<evidence type="ECO:0000256" key="1">
    <source>
        <dbReference type="SAM" id="MobiDB-lite"/>
    </source>
</evidence>